<organism evidence="3 4">
    <name type="scientific">Amycolatopsis acidicola</name>
    <dbReference type="NCBI Taxonomy" id="2596893"/>
    <lineage>
        <taxon>Bacteria</taxon>
        <taxon>Bacillati</taxon>
        <taxon>Actinomycetota</taxon>
        <taxon>Actinomycetes</taxon>
        <taxon>Pseudonocardiales</taxon>
        <taxon>Pseudonocardiaceae</taxon>
        <taxon>Amycolatopsis</taxon>
    </lineage>
</organism>
<keyword evidence="1" id="KW-0560">Oxidoreductase</keyword>
<dbReference type="Gene3D" id="3.20.20.30">
    <property type="entry name" value="Luciferase-like domain"/>
    <property type="match status" value="1"/>
</dbReference>
<dbReference type="InterPro" id="IPR050564">
    <property type="entry name" value="F420-G6PD/mer"/>
</dbReference>
<name>A0A5N0UZE8_9PSEU</name>
<comment type="caution">
    <text evidence="3">The sequence shown here is derived from an EMBL/GenBank/DDBJ whole genome shotgun (WGS) entry which is preliminary data.</text>
</comment>
<feature type="domain" description="Luciferase-like" evidence="2">
    <location>
        <begin position="11"/>
        <end position="84"/>
    </location>
</feature>
<dbReference type="Proteomes" id="UP000319769">
    <property type="component" value="Unassembled WGS sequence"/>
</dbReference>
<reference evidence="3" key="1">
    <citation type="submission" date="2019-09" db="EMBL/GenBank/DDBJ databases">
        <authorList>
            <person name="Teo W.F.A."/>
            <person name="Duangmal K."/>
        </authorList>
    </citation>
    <scope>NUCLEOTIDE SEQUENCE [LARGE SCALE GENOMIC DNA]</scope>
    <source>
        <strain evidence="3">K81G1</strain>
    </source>
</reference>
<dbReference type="InterPro" id="IPR036661">
    <property type="entry name" value="Luciferase-like_sf"/>
</dbReference>
<sequence>MEMWLLSKVFARDIAGYAADAERAGWDGLMFPDSQNVIGDVFVHLGIAAAVTSRIKLGTGVTNPYTRHPSVVASAAVDLQQVTG</sequence>
<protein>
    <submittedName>
        <fullName evidence="3">LLM class flavin-dependent oxidoreductase</fullName>
    </submittedName>
</protein>
<evidence type="ECO:0000313" key="4">
    <source>
        <dbReference type="Proteomes" id="UP000319769"/>
    </source>
</evidence>
<dbReference type="EMBL" id="VMNW02000029">
    <property type="protein sequence ID" value="KAA9159408.1"/>
    <property type="molecule type" value="Genomic_DNA"/>
</dbReference>
<dbReference type="Pfam" id="PF00296">
    <property type="entry name" value="Bac_luciferase"/>
    <property type="match status" value="1"/>
</dbReference>
<dbReference type="GO" id="GO:0016705">
    <property type="term" value="F:oxidoreductase activity, acting on paired donors, with incorporation or reduction of molecular oxygen"/>
    <property type="evidence" value="ECO:0007669"/>
    <property type="project" value="InterPro"/>
</dbReference>
<dbReference type="PANTHER" id="PTHR43244">
    <property type="match status" value="1"/>
</dbReference>
<accession>A0A5N0UZE8</accession>
<evidence type="ECO:0000313" key="3">
    <source>
        <dbReference type="EMBL" id="KAA9159408.1"/>
    </source>
</evidence>
<dbReference type="SUPFAM" id="SSF51679">
    <property type="entry name" value="Bacterial luciferase-like"/>
    <property type="match status" value="1"/>
</dbReference>
<keyword evidence="4" id="KW-1185">Reference proteome</keyword>
<dbReference type="RefSeq" id="WP_150980418.1">
    <property type="nucleotide sequence ID" value="NZ_VMNW02000029.1"/>
</dbReference>
<proteinExistence type="predicted"/>
<gene>
    <name evidence="3" type="ORF">FPZ12_020065</name>
</gene>
<dbReference type="AlphaFoldDB" id="A0A5N0UZE8"/>
<evidence type="ECO:0000259" key="2">
    <source>
        <dbReference type="Pfam" id="PF00296"/>
    </source>
</evidence>
<feature type="non-terminal residue" evidence="3">
    <location>
        <position position="84"/>
    </location>
</feature>
<evidence type="ECO:0000256" key="1">
    <source>
        <dbReference type="ARBA" id="ARBA00023002"/>
    </source>
</evidence>
<dbReference type="PANTHER" id="PTHR43244:SF1">
    <property type="entry name" value="5,10-METHYLENETETRAHYDROMETHANOPTERIN REDUCTASE"/>
    <property type="match status" value="1"/>
</dbReference>
<dbReference type="InterPro" id="IPR011251">
    <property type="entry name" value="Luciferase-like_dom"/>
</dbReference>
<dbReference type="OrthoDB" id="7816697at2"/>